<feature type="domain" description="Aspartate/glutamate/uridylate kinase" evidence="8">
    <location>
        <begin position="3"/>
        <end position="230"/>
    </location>
</feature>
<evidence type="ECO:0000256" key="3">
    <source>
        <dbReference type="ARBA" id="ARBA00022679"/>
    </source>
</evidence>
<evidence type="ECO:0000256" key="7">
    <source>
        <dbReference type="ARBA" id="ARBA00047872"/>
    </source>
</evidence>
<dbReference type="EC" id="2.7.2.4" evidence="2"/>
<dbReference type="GO" id="GO:0005829">
    <property type="term" value="C:cytosol"/>
    <property type="evidence" value="ECO:0007669"/>
    <property type="project" value="TreeGrafter"/>
</dbReference>
<dbReference type="SUPFAM" id="SSF53633">
    <property type="entry name" value="Carbamate kinase-like"/>
    <property type="match status" value="1"/>
</dbReference>
<gene>
    <name evidence="9" type="ORF">COB11_05695</name>
</gene>
<evidence type="ECO:0000313" key="10">
    <source>
        <dbReference type="Proteomes" id="UP000217838"/>
    </source>
</evidence>
<evidence type="ECO:0000256" key="2">
    <source>
        <dbReference type="ARBA" id="ARBA00013059"/>
    </source>
</evidence>
<evidence type="ECO:0000256" key="4">
    <source>
        <dbReference type="ARBA" id="ARBA00022741"/>
    </source>
</evidence>
<evidence type="ECO:0000313" key="9">
    <source>
        <dbReference type="EMBL" id="PCI93215.1"/>
    </source>
</evidence>
<comment type="similarity">
    <text evidence="1">Belongs to the aspartokinase family.</text>
</comment>
<evidence type="ECO:0000256" key="1">
    <source>
        <dbReference type="ARBA" id="ARBA00010122"/>
    </source>
</evidence>
<dbReference type="AlphaFoldDB" id="A0A2A4YFV3"/>
<dbReference type="PANTHER" id="PTHR21499:SF3">
    <property type="entry name" value="ASPARTOKINASE"/>
    <property type="match status" value="1"/>
</dbReference>
<dbReference type="InterPro" id="IPR036393">
    <property type="entry name" value="AceGlu_kinase-like_sf"/>
</dbReference>
<accession>A0A2A4YFV3</accession>
<dbReference type="Pfam" id="PF00696">
    <property type="entry name" value="AA_kinase"/>
    <property type="match status" value="1"/>
</dbReference>
<evidence type="ECO:0000259" key="8">
    <source>
        <dbReference type="Pfam" id="PF00696"/>
    </source>
</evidence>
<evidence type="ECO:0000256" key="6">
    <source>
        <dbReference type="ARBA" id="ARBA00022840"/>
    </source>
</evidence>
<proteinExistence type="inferred from homology"/>
<keyword evidence="4" id="KW-0547">Nucleotide-binding</keyword>
<keyword evidence="3" id="KW-0808">Transferase</keyword>
<reference evidence="10" key="1">
    <citation type="submission" date="2017-08" db="EMBL/GenBank/DDBJ databases">
        <title>A dynamic microbial community with high functional redundancy inhabits the cold, oxic subseafloor aquifer.</title>
        <authorList>
            <person name="Tully B.J."/>
            <person name="Wheat C.G."/>
            <person name="Glazer B.T."/>
            <person name="Huber J.A."/>
        </authorList>
    </citation>
    <scope>NUCLEOTIDE SEQUENCE [LARGE SCALE GENOMIC DNA]</scope>
</reference>
<comment type="catalytic activity">
    <reaction evidence="7">
        <text>L-aspartate + ATP = 4-phospho-L-aspartate + ADP</text>
        <dbReference type="Rhea" id="RHEA:23776"/>
        <dbReference type="ChEBI" id="CHEBI:29991"/>
        <dbReference type="ChEBI" id="CHEBI:30616"/>
        <dbReference type="ChEBI" id="CHEBI:57535"/>
        <dbReference type="ChEBI" id="CHEBI:456216"/>
        <dbReference type="EC" id="2.7.2.4"/>
    </reaction>
</comment>
<dbReference type="InterPro" id="IPR001048">
    <property type="entry name" value="Asp/Glu/Uridylate_kinase"/>
</dbReference>
<protein>
    <recommendedName>
        <fullName evidence="2">aspartate kinase</fullName>
        <ecNumber evidence="2">2.7.2.4</ecNumber>
    </recommendedName>
</protein>
<dbReference type="GO" id="GO:0009089">
    <property type="term" value="P:lysine biosynthetic process via diaminopimelate"/>
    <property type="evidence" value="ECO:0007669"/>
    <property type="project" value="TreeGrafter"/>
</dbReference>
<dbReference type="GO" id="GO:0009090">
    <property type="term" value="P:homoserine biosynthetic process"/>
    <property type="evidence" value="ECO:0007669"/>
    <property type="project" value="TreeGrafter"/>
</dbReference>
<dbReference type="Proteomes" id="UP000217838">
    <property type="component" value="Unassembled WGS sequence"/>
</dbReference>
<dbReference type="PANTHER" id="PTHR21499">
    <property type="entry name" value="ASPARTATE KINASE"/>
    <property type="match status" value="1"/>
</dbReference>
<keyword evidence="5 9" id="KW-0418">Kinase</keyword>
<comment type="caution">
    <text evidence="9">The sequence shown here is derived from an EMBL/GenBank/DDBJ whole genome shotgun (WGS) entry which is preliminary data.</text>
</comment>
<name>A0A2A4YFV3_UNCAE</name>
<sequence length="269" mass="29393">METLVLKFGGAAFSKTSDFGNIADIIIEHKKTTRKIVIVVSAMKNMTSNLIELSKSVHPSPPKREQDMLVSVGERISMSLLAMALHVKGVNAVSFTGSQSGIITNADHANAFIQDVKPYRIQKELTKGNVVIVAGFQGMSVDKEITTLGRGGSDTTAVALGVALNAREVIFYKDVSGVYTKDPKKYANPMPISYLHYIDALAIVKNGAQILHKRAIVLAEKNHIPLLVTSFKTRGKDFFGTRIESLVVREVQSKYYELQSVNVACQASH</sequence>
<organism evidence="9 10">
    <name type="scientific">Aerophobetes bacterium</name>
    <dbReference type="NCBI Taxonomy" id="2030807"/>
    <lineage>
        <taxon>Bacteria</taxon>
        <taxon>Candidatus Aerophobota</taxon>
    </lineage>
</organism>
<dbReference type="GO" id="GO:0004072">
    <property type="term" value="F:aspartate kinase activity"/>
    <property type="evidence" value="ECO:0007669"/>
    <property type="project" value="TreeGrafter"/>
</dbReference>
<dbReference type="Gene3D" id="3.40.1160.10">
    <property type="entry name" value="Acetylglutamate kinase-like"/>
    <property type="match status" value="1"/>
</dbReference>
<dbReference type="EMBL" id="NVUU01000068">
    <property type="protein sequence ID" value="PCI93215.1"/>
    <property type="molecule type" value="Genomic_DNA"/>
</dbReference>
<evidence type="ECO:0000256" key="5">
    <source>
        <dbReference type="ARBA" id="ARBA00022777"/>
    </source>
</evidence>
<keyword evidence="6" id="KW-0067">ATP-binding</keyword>